<feature type="domain" description="Sucrose-phosphatase C-terminal" evidence="1">
    <location>
        <begin position="10"/>
        <end position="134"/>
    </location>
</feature>
<dbReference type="InterPro" id="IPR016918">
    <property type="entry name" value="UCP029394"/>
</dbReference>
<dbReference type="GO" id="GO:0050307">
    <property type="term" value="F:sucrose-phosphate phosphatase activity"/>
    <property type="evidence" value="ECO:0007669"/>
    <property type="project" value="InterPro"/>
</dbReference>
<evidence type="ECO:0000313" key="2">
    <source>
        <dbReference type="EMBL" id="NOJ78261.1"/>
    </source>
</evidence>
<dbReference type="InterPro" id="IPR032710">
    <property type="entry name" value="NTF2-like_dom_sf"/>
</dbReference>
<protein>
    <submittedName>
        <fullName evidence="2">DUF4440 domain-containing protein</fullName>
    </submittedName>
</protein>
<dbReference type="Proteomes" id="UP000533080">
    <property type="component" value="Unassembled WGS sequence"/>
</dbReference>
<reference evidence="2 3" key="1">
    <citation type="submission" date="2020-05" db="EMBL/GenBank/DDBJ databases">
        <authorList>
            <person name="Whitworth D."/>
        </authorList>
    </citation>
    <scope>NUCLEOTIDE SEQUENCE [LARGE SCALE GENOMIC DNA]</scope>
    <source>
        <strain evidence="2 3">AM005</strain>
    </source>
</reference>
<dbReference type="GO" id="GO:0005986">
    <property type="term" value="P:sucrose biosynthetic process"/>
    <property type="evidence" value="ECO:0007669"/>
    <property type="project" value="InterPro"/>
</dbReference>
<dbReference type="SUPFAM" id="SSF54427">
    <property type="entry name" value="NTF2-like"/>
    <property type="match status" value="1"/>
</dbReference>
<organism evidence="2 3">
    <name type="scientific">Myxococcus xanthus</name>
    <dbReference type="NCBI Taxonomy" id="34"/>
    <lineage>
        <taxon>Bacteria</taxon>
        <taxon>Pseudomonadati</taxon>
        <taxon>Myxococcota</taxon>
        <taxon>Myxococcia</taxon>
        <taxon>Myxococcales</taxon>
        <taxon>Cystobacterineae</taxon>
        <taxon>Myxococcaceae</taxon>
        <taxon>Myxococcus</taxon>
    </lineage>
</organism>
<comment type="caution">
    <text evidence="2">The sequence shown here is derived from an EMBL/GenBank/DDBJ whole genome shotgun (WGS) entry which is preliminary data.</text>
</comment>
<dbReference type="EMBL" id="JABFNT010000019">
    <property type="protein sequence ID" value="NOJ78261.1"/>
    <property type="molecule type" value="Genomic_DNA"/>
</dbReference>
<dbReference type="Pfam" id="PF08472">
    <property type="entry name" value="S6PP_C"/>
    <property type="match status" value="1"/>
</dbReference>
<dbReference type="InterPro" id="IPR013679">
    <property type="entry name" value="SPP_C"/>
</dbReference>
<proteinExistence type="predicted"/>
<name>A0A7Y4IFS6_MYXXA</name>
<accession>A0A7Y4IFS6</accession>
<dbReference type="PIRSF" id="PIRSF029394">
    <property type="entry name" value="UCP029394"/>
    <property type="match status" value="1"/>
</dbReference>
<dbReference type="Gene3D" id="3.10.450.50">
    <property type="match status" value="1"/>
</dbReference>
<evidence type="ECO:0000259" key="1">
    <source>
        <dbReference type="Pfam" id="PF08472"/>
    </source>
</evidence>
<gene>
    <name evidence="2" type="ORF">HNV28_07895</name>
</gene>
<evidence type="ECO:0000313" key="3">
    <source>
        <dbReference type="Proteomes" id="UP000533080"/>
    </source>
</evidence>
<dbReference type="RefSeq" id="WP_140792780.1">
    <property type="nucleotide sequence ID" value="NZ_CP017170.1"/>
</dbReference>
<sequence length="140" mass="15229">MSGIVELSRTEVIEFHRVLEAWLRGTGPAAASGTARMAEAFAPDCTLYAPGGVAEKKAVLLERLSQALGAQPDMKITIDDFAPVWARDEVALVRYVEWREAGGQKTGRYATVLFQADAAAPGGVVWLHIHETWMANHGPR</sequence>
<dbReference type="AlphaFoldDB" id="A0A7Y4IFS6"/>